<evidence type="ECO:0000256" key="6">
    <source>
        <dbReference type="ARBA" id="ARBA00023004"/>
    </source>
</evidence>
<dbReference type="InterPro" id="IPR002401">
    <property type="entry name" value="Cyt_P450_E_grp-I"/>
</dbReference>
<evidence type="ECO:0000256" key="2">
    <source>
        <dbReference type="ARBA" id="ARBA00010617"/>
    </source>
</evidence>
<name>A0ABW2JUX9_9ACTN</name>
<dbReference type="InterPro" id="IPR001128">
    <property type="entry name" value="Cyt_P450"/>
</dbReference>
<dbReference type="InterPro" id="IPR036396">
    <property type="entry name" value="Cyt_P450_sf"/>
</dbReference>
<gene>
    <name evidence="8" type="ORF">ACFQVC_35995</name>
</gene>
<keyword evidence="9" id="KW-1185">Reference proteome</keyword>
<reference evidence="9" key="1">
    <citation type="journal article" date="2019" name="Int. J. Syst. Evol. Microbiol.">
        <title>The Global Catalogue of Microorganisms (GCM) 10K type strain sequencing project: providing services to taxonomists for standard genome sequencing and annotation.</title>
        <authorList>
            <consortium name="The Broad Institute Genomics Platform"/>
            <consortium name="The Broad Institute Genome Sequencing Center for Infectious Disease"/>
            <person name="Wu L."/>
            <person name="Ma J."/>
        </authorList>
    </citation>
    <scope>NUCLEOTIDE SEQUENCE [LARGE SCALE GENOMIC DNA]</scope>
    <source>
        <strain evidence="9">SYNS20</strain>
    </source>
</reference>
<dbReference type="Gene3D" id="1.10.630.10">
    <property type="entry name" value="Cytochrome P450"/>
    <property type="match status" value="1"/>
</dbReference>
<keyword evidence="6" id="KW-0408">Iron</keyword>
<sequence length="423" mass="46721">MNPLRPLTDSTLPLLAGGYAWLPGRWQRTDKPVVRTRLLGKHAVALRGPDAVRFFYDEQHIKRQDALPDPVLATLFGHGAVHTLDGETHRVRKAMFLSLLTDPTGVGDLTGLAAQAWDDAAESWADTGGRVVLFDEASRILTRAVCRWTGIPLRDDEVTDVASDLVAMVDGFASPGPRHARARRARARREAWLAGLVERIRADASSAMPDSAAATVAAHRDAEGALLSPHDAAVELLNIIRPTVAVSWFIAFAAHALYRWPDHRERLVKESPAYTDAPGAYAEAFAHEVRRFYPFAPFVGGLAVSDLTWQGEPIPEGSMVLLDLYGQNHSEDLWQRPYVFDPNRFLQEPPQRDELIPQGGGDPVTGHRCPGEDIAVSLLQTLSLRLAHLEYDVPDQDLRIPLRRLPAKVRSGFVLDGVQRPAR</sequence>
<dbReference type="CDD" id="cd11067">
    <property type="entry name" value="CYP152"/>
    <property type="match status" value="1"/>
</dbReference>
<evidence type="ECO:0000313" key="9">
    <source>
        <dbReference type="Proteomes" id="UP001596523"/>
    </source>
</evidence>
<accession>A0ABW2JUX9</accession>
<keyword evidence="5" id="KW-0560">Oxidoreductase</keyword>
<keyword evidence="7" id="KW-0503">Monooxygenase</keyword>
<organism evidence="8 9">
    <name type="scientific">Streptomyces monticola</name>
    <dbReference type="NCBI Taxonomy" id="2666263"/>
    <lineage>
        <taxon>Bacteria</taxon>
        <taxon>Bacillati</taxon>
        <taxon>Actinomycetota</taxon>
        <taxon>Actinomycetes</taxon>
        <taxon>Kitasatosporales</taxon>
        <taxon>Streptomycetaceae</taxon>
        <taxon>Streptomyces</taxon>
    </lineage>
</organism>
<dbReference type="SUPFAM" id="SSF48264">
    <property type="entry name" value="Cytochrome P450"/>
    <property type="match status" value="1"/>
</dbReference>
<comment type="similarity">
    <text evidence="2">Belongs to the cytochrome P450 family.</text>
</comment>
<dbReference type="PANTHER" id="PTHR24286:SF24">
    <property type="entry name" value="LANOSTEROL 14-ALPHA DEMETHYLASE"/>
    <property type="match status" value="1"/>
</dbReference>
<evidence type="ECO:0000256" key="4">
    <source>
        <dbReference type="ARBA" id="ARBA00022723"/>
    </source>
</evidence>
<dbReference type="EMBL" id="JBHTCF010000023">
    <property type="protein sequence ID" value="MFC7309602.1"/>
    <property type="molecule type" value="Genomic_DNA"/>
</dbReference>
<dbReference type="RefSeq" id="WP_381838681.1">
    <property type="nucleotide sequence ID" value="NZ_JBHTCF010000023.1"/>
</dbReference>
<protein>
    <submittedName>
        <fullName evidence="8">Cytochrome P450</fullName>
    </submittedName>
</protein>
<dbReference type="Pfam" id="PF00067">
    <property type="entry name" value="p450"/>
    <property type="match status" value="1"/>
</dbReference>
<keyword evidence="4" id="KW-0479">Metal-binding</keyword>
<evidence type="ECO:0000256" key="7">
    <source>
        <dbReference type="ARBA" id="ARBA00023033"/>
    </source>
</evidence>
<evidence type="ECO:0000256" key="1">
    <source>
        <dbReference type="ARBA" id="ARBA00001971"/>
    </source>
</evidence>
<evidence type="ECO:0000256" key="3">
    <source>
        <dbReference type="ARBA" id="ARBA00022617"/>
    </source>
</evidence>
<evidence type="ECO:0000256" key="5">
    <source>
        <dbReference type="ARBA" id="ARBA00023002"/>
    </source>
</evidence>
<comment type="cofactor">
    <cofactor evidence="1">
        <name>heme</name>
        <dbReference type="ChEBI" id="CHEBI:30413"/>
    </cofactor>
</comment>
<proteinExistence type="inferred from homology"/>
<evidence type="ECO:0000313" key="8">
    <source>
        <dbReference type="EMBL" id="MFC7309602.1"/>
    </source>
</evidence>
<dbReference type="PRINTS" id="PR00463">
    <property type="entry name" value="EP450I"/>
</dbReference>
<dbReference type="Proteomes" id="UP001596523">
    <property type="component" value="Unassembled WGS sequence"/>
</dbReference>
<keyword evidence="3" id="KW-0349">Heme</keyword>
<dbReference type="PANTHER" id="PTHR24286">
    <property type="entry name" value="CYTOCHROME P450 26"/>
    <property type="match status" value="1"/>
</dbReference>
<comment type="caution">
    <text evidence="8">The sequence shown here is derived from an EMBL/GenBank/DDBJ whole genome shotgun (WGS) entry which is preliminary data.</text>
</comment>